<sequence length="65" mass="6616">MPCHTLDIPGSSPVVGVGCTQGCGTGSGDASAAASDGRPVKGWVAMSINCNTKETHSKRMKLLLQ</sequence>
<protein>
    <submittedName>
        <fullName evidence="1">Uncharacterized protein</fullName>
    </submittedName>
</protein>
<organism evidence="1 2">
    <name type="scientific">Portunus trituberculatus</name>
    <name type="common">Swimming crab</name>
    <name type="synonym">Neptunus trituberculatus</name>
    <dbReference type="NCBI Taxonomy" id="210409"/>
    <lineage>
        <taxon>Eukaryota</taxon>
        <taxon>Metazoa</taxon>
        <taxon>Ecdysozoa</taxon>
        <taxon>Arthropoda</taxon>
        <taxon>Crustacea</taxon>
        <taxon>Multicrustacea</taxon>
        <taxon>Malacostraca</taxon>
        <taxon>Eumalacostraca</taxon>
        <taxon>Eucarida</taxon>
        <taxon>Decapoda</taxon>
        <taxon>Pleocyemata</taxon>
        <taxon>Brachyura</taxon>
        <taxon>Eubrachyura</taxon>
        <taxon>Portunoidea</taxon>
        <taxon>Portunidae</taxon>
        <taxon>Portuninae</taxon>
        <taxon>Portunus</taxon>
    </lineage>
</organism>
<reference evidence="1 2" key="1">
    <citation type="submission" date="2019-05" db="EMBL/GenBank/DDBJ databases">
        <title>Another draft genome of Portunus trituberculatus and its Hox gene families provides insights of decapod evolution.</title>
        <authorList>
            <person name="Jeong J.-H."/>
            <person name="Song I."/>
            <person name="Kim S."/>
            <person name="Choi T."/>
            <person name="Kim D."/>
            <person name="Ryu S."/>
            <person name="Kim W."/>
        </authorList>
    </citation>
    <scope>NUCLEOTIDE SEQUENCE [LARGE SCALE GENOMIC DNA]</scope>
    <source>
        <tissue evidence="1">Muscle</tissue>
    </source>
</reference>
<name>A0A5B7CSG7_PORTR</name>
<keyword evidence="2" id="KW-1185">Reference proteome</keyword>
<dbReference type="AlphaFoldDB" id="A0A5B7CSG7"/>
<proteinExistence type="predicted"/>
<gene>
    <name evidence="1" type="ORF">E2C01_005113</name>
</gene>
<comment type="caution">
    <text evidence="1">The sequence shown here is derived from an EMBL/GenBank/DDBJ whole genome shotgun (WGS) entry which is preliminary data.</text>
</comment>
<dbReference type="Proteomes" id="UP000324222">
    <property type="component" value="Unassembled WGS sequence"/>
</dbReference>
<evidence type="ECO:0000313" key="2">
    <source>
        <dbReference type="Proteomes" id="UP000324222"/>
    </source>
</evidence>
<accession>A0A5B7CSG7</accession>
<dbReference type="EMBL" id="VSRR010000215">
    <property type="protein sequence ID" value="MPC12420.1"/>
    <property type="molecule type" value="Genomic_DNA"/>
</dbReference>
<evidence type="ECO:0000313" key="1">
    <source>
        <dbReference type="EMBL" id="MPC12420.1"/>
    </source>
</evidence>